<evidence type="ECO:0000313" key="5">
    <source>
        <dbReference type="Proteomes" id="UP000095009"/>
    </source>
</evidence>
<accession>A0A1E3PSC5</accession>
<name>A0A1E3PSC5_9ASCO</name>
<dbReference type="Pfam" id="PF13191">
    <property type="entry name" value="AAA_16"/>
    <property type="match status" value="1"/>
</dbReference>
<evidence type="ECO:0000259" key="3">
    <source>
        <dbReference type="Pfam" id="PF24913"/>
    </source>
</evidence>
<gene>
    <name evidence="4" type="ORF">NADFUDRAFT_44929</name>
</gene>
<feature type="region of interest" description="Disordered" evidence="1">
    <location>
        <begin position="32"/>
        <end position="58"/>
    </location>
</feature>
<reference evidence="4 5" key="1">
    <citation type="journal article" date="2016" name="Proc. Natl. Acad. Sci. U.S.A.">
        <title>Comparative genomics of biotechnologically important yeasts.</title>
        <authorList>
            <person name="Riley R."/>
            <person name="Haridas S."/>
            <person name="Wolfe K.H."/>
            <person name="Lopes M.R."/>
            <person name="Hittinger C.T."/>
            <person name="Goeker M."/>
            <person name="Salamov A.A."/>
            <person name="Wisecaver J.H."/>
            <person name="Long T.M."/>
            <person name="Calvey C.H."/>
            <person name="Aerts A.L."/>
            <person name="Barry K.W."/>
            <person name="Choi C."/>
            <person name="Clum A."/>
            <person name="Coughlan A.Y."/>
            <person name="Deshpande S."/>
            <person name="Douglass A.P."/>
            <person name="Hanson S.J."/>
            <person name="Klenk H.-P."/>
            <person name="LaButti K.M."/>
            <person name="Lapidus A."/>
            <person name="Lindquist E.A."/>
            <person name="Lipzen A.M."/>
            <person name="Meier-Kolthoff J.P."/>
            <person name="Ohm R.A."/>
            <person name="Otillar R.P."/>
            <person name="Pangilinan J.L."/>
            <person name="Peng Y."/>
            <person name="Rokas A."/>
            <person name="Rosa C.A."/>
            <person name="Scheuner C."/>
            <person name="Sibirny A.A."/>
            <person name="Slot J.C."/>
            <person name="Stielow J.B."/>
            <person name="Sun H."/>
            <person name="Kurtzman C.P."/>
            <person name="Blackwell M."/>
            <person name="Grigoriev I.V."/>
            <person name="Jeffries T.W."/>
        </authorList>
    </citation>
    <scope>NUCLEOTIDE SEQUENCE [LARGE SCALE GENOMIC DNA]</scope>
    <source>
        <strain evidence="4 5">DSM 6958</strain>
    </source>
</reference>
<evidence type="ECO:0000256" key="1">
    <source>
        <dbReference type="SAM" id="MobiDB-lite"/>
    </source>
</evidence>
<evidence type="ECO:0000259" key="2">
    <source>
        <dbReference type="Pfam" id="PF13191"/>
    </source>
</evidence>
<dbReference type="EMBL" id="KV454406">
    <property type="protein sequence ID" value="ODQ68331.1"/>
    <property type="molecule type" value="Genomic_DNA"/>
</dbReference>
<sequence length="626" mass="71588">MAQRNDSLIIRHFSQARVTRFNPLLPFESDILGDDEPKDKSSHKNSENKNSGNRGSKNEEESAWARLKLFSFKCFESAGITMASLTILGLAGVTYHKFYKQHVLSKIHDAFEEGDPAFELTMHKRSSNGGQDWVCRPHQNFLDKVIAGEISGRYFLLIGEKGTGKTSMILESMRKTKGKNCTFLDAHADPEIFRIRLGQALKFEYHEDYIGSLFSIRGPRDTSALLDIERAFNKLEEVALKRLKETGKPLILVINNAHLIRDDDDGRNLVELLQQKAESLSGSGLVNIIFNSDDYWLYERLKKLGTRLEVITIKDFTRVETINALKLARTKNYGESVTTELANKAYDLVGGRPQHLAHVSRHHDILKACQEIIDREKTWLLNQCGLLGTDMDDDVMESGKFSSSAMLLMKELVEMDRKNLQIDPLGNQNGYGDHILPELPLWRARQVMTRADYIEKYDNLNIFTIDSHSMVRADSMPMMRAFHEIASMPGFDKLLEDTCERVSAIESLGRTRELVAKDLVLGGKYHINTYNSNKKHQSEVVVFLEEPEEEDKDGEDDIAHDFYSREKQRDQWWGRRMGSFRTYDPGNEEALENAKENEKEGDEETSHQNDILRETQLLTQAAKKES</sequence>
<keyword evidence="5" id="KW-1185">Reference proteome</keyword>
<dbReference type="PANTHER" id="PTHR36168">
    <property type="entry name" value="CHROMOSOME 1, WHOLE GENOME SHOTGUN SEQUENCE"/>
    <property type="match status" value="1"/>
</dbReference>
<feature type="compositionally biased region" description="Basic and acidic residues" evidence="1">
    <location>
        <begin position="592"/>
        <end position="613"/>
    </location>
</feature>
<organism evidence="4 5">
    <name type="scientific">Nadsonia fulvescens var. elongata DSM 6958</name>
    <dbReference type="NCBI Taxonomy" id="857566"/>
    <lineage>
        <taxon>Eukaryota</taxon>
        <taxon>Fungi</taxon>
        <taxon>Dikarya</taxon>
        <taxon>Ascomycota</taxon>
        <taxon>Saccharomycotina</taxon>
        <taxon>Dipodascomycetes</taxon>
        <taxon>Dipodascales</taxon>
        <taxon>Dipodascales incertae sedis</taxon>
        <taxon>Nadsonia</taxon>
    </lineage>
</organism>
<dbReference type="Pfam" id="PF24913">
    <property type="entry name" value="WHD_AAA_fung"/>
    <property type="match status" value="1"/>
</dbReference>
<dbReference type="InterPro" id="IPR027417">
    <property type="entry name" value="P-loop_NTPase"/>
</dbReference>
<feature type="compositionally biased region" description="Basic and acidic residues" evidence="1">
    <location>
        <begin position="35"/>
        <end position="47"/>
    </location>
</feature>
<proteinExistence type="predicted"/>
<dbReference type="AlphaFoldDB" id="A0A1E3PSC5"/>
<dbReference type="SUPFAM" id="SSF52540">
    <property type="entry name" value="P-loop containing nucleoside triphosphate hydrolases"/>
    <property type="match status" value="1"/>
</dbReference>
<feature type="domain" description="Orc1-like AAA ATPase" evidence="2">
    <location>
        <begin position="140"/>
        <end position="279"/>
    </location>
</feature>
<dbReference type="Proteomes" id="UP000095009">
    <property type="component" value="Unassembled WGS sequence"/>
</dbReference>
<protein>
    <submittedName>
        <fullName evidence="4">Uncharacterized protein</fullName>
    </submittedName>
</protein>
<dbReference type="OrthoDB" id="511599at2759"/>
<dbReference type="InterPro" id="IPR041664">
    <property type="entry name" value="AAA_16"/>
</dbReference>
<dbReference type="PANTHER" id="PTHR36168:SF1">
    <property type="entry name" value="ORC1-LIKE AAA ATPASE DOMAIN-CONTAINING PROTEIN"/>
    <property type="match status" value="1"/>
</dbReference>
<feature type="region of interest" description="Disordered" evidence="1">
    <location>
        <begin position="581"/>
        <end position="626"/>
    </location>
</feature>
<dbReference type="Gene3D" id="3.40.50.300">
    <property type="entry name" value="P-loop containing nucleotide triphosphate hydrolases"/>
    <property type="match status" value="1"/>
</dbReference>
<feature type="domain" description="AAA protein C-terminal winged helix" evidence="3">
    <location>
        <begin position="382"/>
        <end position="506"/>
    </location>
</feature>
<dbReference type="InterPro" id="IPR056808">
    <property type="entry name" value="HTH_AAA"/>
</dbReference>
<evidence type="ECO:0000313" key="4">
    <source>
        <dbReference type="EMBL" id="ODQ68331.1"/>
    </source>
</evidence>
<dbReference type="STRING" id="857566.A0A1E3PSC5"/>